<name>A0A517YTV5_9BACT</name>
<keyword evidence="1" id="KW-0472">Membrane</keyword>
<evidence type="ECO:0000313" key="3">
    <source>
        <dbReference type="Proteomes" id="UP000317369"/>
    </source>
</evidence>
<dbReference type="KEGG" id="pcor:KS4_17030"/>
<evidence type="ECO:0000256" key="1">
    <source>
        <dbReference type="SAM" id="Phobius"/>
    </source>
</evidence>
<feature type="transmembrane region" description="Helical" evidence="1">
    <location>
        <begin position="61"/>
        <end position="82"/>
    </location>
</feature>
<dbReference type="AlphaFoldDB" id="A0A517YTV5"/>
<keyword evidence="1" id="KW-0812">Transmembrane</keyword>
<evidence type="ECO:0000313" key="2">
    <source>
        <dbReference type="EMBL" id="QDU33647.1"/>
    </source>
</evidence>
<feature type="transmembrane region" description="Helical" evidence="1">
    <location>
        <begin position="276"/>
        <end position="297"/>
    </location>
</feature>
<keyword evidence="3" id="KW-1185">Reference proteome</keyword>
<feature type="transmembrane region" description="Helical" evidence="1">
    <location>
        <begin position="396"/>
        <end position="419"/>
    </location>
</feature>
<gene>
    <name evidence="2" type="ORF">KS4_17030</name>
</gene>
<feature type="transmembrane region" description="Helical" evidence="1">
    <location>
        <begin position="539"/>
        <end position="558"/>
    </location>
</feature>
<feature type="transmembrane region" description="Helical" evidence="1">
    <location>
        <begin position="487"/>
        <end position="508"/>
    </location>
</feature>
<dbReference type="RefSeq" id="WP_145076849.1">
    <property type="nucleotide sequence ID" value="NZ_CP036425.1"/>
</dbReference>
<feature type="transmembrane region" description="Helical" evidence="1">
    <location>
        <begin position="439"/>
        <end position="466"/>
    </location>
</feature>
<protein>
    <submittedName>
        <fullName evidence="2">Uncharacterized protein</fullName>
    </submittedName>
</protein>
<proteinExistence type="predicted"/>
<feature type="transmembrane region" description="Helical" evidence="1">
    <location>
        <begin position="172"/>
        <end position="196"/>
    </location>
</feature>
<feature type="transmembrane region" description="Helical" evidence="1">
    <location>
        <begin position="124"/>
        <end position="151"/>
    </location>
</feature>
<dbReference type="EMBL" id="CP036425">
    <property type="protein sequence ID" value="QDU33647.1"/>
    <property type="molecule type" value="Genomic_DNA"/>
</dbReference>
<dbReference type="Proteomes" id="UP000317369">
    <property type="component" value="Chromosome"/>
</dbReference>
<keyword evidence="1" id="KW-1133">Transmembrane helix</keyword>
<reference evidence="2 3" key="1">
    <citation type="submission" date="2019-02" db="EMBL/GenBank/DDBJ databases">
        <title>Deep-cultivation of Planctomycetes and their phenomic and genomic characterization uncovers novel biology.</title>
        <authorList>
            <person name="Wiegand S."/>
            <person name="Jogler M."/>
            <person name="Boedeker C."/>
            <person name="Pinto D."/>
            <person name="Vollmers J."/>
            <person name="Rivas-Marin E."/>
            <person name="Kohn T."/>
            <person name="Peeters S.H."/>
            <person name="Heuer A."/>
            <person name="Rast P."/>
            <person name="Oberbeckmann S."/>
            <person name="Bunk B."/>
            <person name="Jeske O."/>
            <person name="Meyerdierks A."/>
            <person name="Storesund J.E."/>
            <person name="Kallscheuer N."/>
            <person name="Luecker S."/>
            <person name="Lage O.M."/>
            <person name="Pohl T."/>
            <person name="Merkel B.J."/>
            <person name="Hornburger P."/>
            <person name="Mueller R.-W."/>
            <person name="Bruemmer F."/>
            <person name="Labrenz M."/>
            <person name="Spormann A.M."/>
            <person name="Op den Camp H."/>
            <person name="Overmann J."/>
            <person name="Amann R."/>
            <person name="Jetten M.S.M."/>
            <person name="Mascher T."/>
            <person name="Medema M.H."/>
            <person name="Devos D.P."/>
            <person name="Kaster A.-K."/>
            <person name="Ovreas L."/>
            <person name="Rohde M."/>
            <person name="Galperin M.Y."/>
            <person name="Jogler C."/>
        </authorList>
    </citation>
    <scope>NUCLEOTIDE SEQUENCE [LARGE SCALE GENOMIC DNA]</scope>
    <source>
        <strain evidence="2 3">KS4</strain>
    </source>
</reference>
<sequence length="572" mass="65371">MKLILVDEKRDVEEIDQDERALRASPQSVTWWVLFLWSWVRPRYAADRASVMHGSGGRLRLLPLVVLSTGILVFIGMCFSDWPRGYFSLDEERSLWRFLAFMPELFQHNVSTGLPFLGKFDAPILISLLGIVSFGLLSLPCVWGIGLLLVCRVAKVGDERGFLEIWGEANRRVAGVLPCISLMICVGVFLINYPYIATHQHFLSWHQMHQEPWRVFSQKTATLNKKVQAAGGRYTTAQYAELGTLREEKDAYRAQYMAEREVHLAKGGVLIQYHEIIEASMVLPIIFGPLMVLLIGVKGRYFREAWPWPGYCDECGYQVFLEKVNDEAKVCGECGKHVCDSLPPIHRIGLPMDGARIARPIDCVRRYLKTAWMFLFEVKRVGRLMRTRVVNEMHHWFMLSSILIAIVLSLMAMNIYMWYYFFDEGGRGFRHSLDAKMQLVWEGVWGIVIGAGLLLVGWQMWWPWVLNGVFGLFGARGQLGLGYKVSCYVWGSVVLLFALTAVPMGFWVGMELEWPWLLGWFAERGGKVVFGSFVINRSVLPVILIGCYVSVVLIWGLIANVRLIRKLRWANA</sequence>
<organism evidence="2 3">
    <name type="scientific">Poriferisphaera corsica</name>
    <dbReference type="NCBI Taxonomy" id="2528020"/>
    <lineage>
        <taxon>Bacteria</taxon>
        <taxon>Pseudomonadati</taxon>
        <taxon>Planctomycetota</taxon>
        <taxon>Phycisphaerae</taxon>
        <taxon>Phycisphaerales</taxon>
        <taxon>Phycisphaeraceae</taxon>
        <taxon>Poriferisphaera</taxon>
    </lineage>
</organism>
<accession>A0A517YTV5</accession>